<dbReference type="EMBL" id="JAGFMF010011660">
    <property type="protein sequence ID" value="KAG8517063.1"/>
    <property type="molecule type" value="Genomic_DNA"/>
</dbReference>
<evidence type="ECO:0000256" key="7">
    <source>
        <dbReference type="ARBA" id="ARBA00022729"/>
    </source>
</evidence>
<feature type="compositionally biased region" description="Basic residues" evidence="13">
    <location>
        <begin position="1"/>
        <end position="10"/>
    </location>
</feature>
<organism evidence="16 17">
    <name type="scientific">Galemys pyrenaicus</name>
    <name type="common">Iberian desman</name>
    <name type="synonym">Pyrenean desman</name>
    <dbReference type="NCBI Taxonomy" id="202257"/>
    <lineage>
        <taxon>Eukaryota</taxon>
        <taxon>Metazoa</taxon>
        <taxon>Chordata</taxon>
        <taxon>Craniata</taxon>
        <taxon>Vertebrata</taxon>
        <taxon>Euteleostomi</taxon>
        <taxon>Mammalia</taxon>
        <taxon>Eutheria</taxon>
        <taxon>Laurasiatheria</taxon>
        <taxon>Eulipotyphla</taxon>
        <taxon>Talpidae</taxon>
        <taxon>Galemys</taxon>
    </lineage>
</organism>
<dbReference type="Proteomes" id="UP000700334">
    <property type="component" value="Unassembled WGS sequence"/>
</dbReference>
<dbReference type="GO" id="GO:0034341">
    <property type="term" value="P:response to type II interferon"/>
    <property type="evidence" value="ECO:0007669"/>
    <property type="project" value="InterPro"/>
</dbReference>
<evidence type="ECO:0000256" key="10">
    <source>
        <dbReference type="ARBA" id="ARBA00023157"/>
    </source>
</evidence>
<evidence type="ECO:0000313" key="17">
    <source>
        <dbReference type="Proteomes" id="UP000700334"/>
    </source>
</evidence>
<gene>
    <name evidence="16" type="ORF">J0S82_012542</name>
</gene>
<evidence type="ECO:0000259" key="15">
    <source>
        <dbReference type="Pfam" id="PF20902"/>
    </source>
</evidence>
<dbReference type="Pfam" id="PF20902">
    <property type="entry name" value="CXCL16"/>
    <property type="match status" value="1"/>
</dbReference>
<accession>A0A8J6AAI0</accession>
<feature type="domain" description="C-X-C motif chemokine 16" evidence="15">
    <location>
        <begin position="56"/>
        <end position="153"/>
    </location>
</feature>
<evidence type="ECO:0000256" key="9">
    <source>
        <dbReference type="ARBA" id="ARBA00023136"/>
    </source>
</evidence>
<dbReference type="PANTHER" id="PTHR14385">
    <property type="entry name" value="CXC CHEMOKINE LIGAND"/>
    <property type="match status" value="1"/>
</dbReference>
<keyword evidence="6 14" id="KW-0812">Transmembrane</keyword>
<evidence type="ECO:0000256" key="4">
    <source>
        <dbReference type="ARBA" id="ARBA00022500"/>
    </source>
</evidence>
<dbReference type="GO" id="GO:0008009">
    <property type="term" value="F:chemokine activity"/>
    <property type="evidence" value="ECO:0007669"/>
    <property type="project" value="InterPro"/>
</dbReference>
<keyword evidence="8 14" id="KW-1133">Transmembrane helix</keyword>
<comment type="caution">
    <text evidence="16">The sequence shown here is derived from an EMBL/GenBank/DDBJ whole genome shotgun (WGS) entry which is preliminary data.</text>
</comment>
<comment type="similarity">
    <text evidence="2">Belongs to the intercrine alpha (chemokine CxC) family.</text>
</comment>
<dbReference type="OrthoDB" id="9836360at2759"/>
<name>A0A8J6AAI0_GALPY</name>
<feature type="non-terminal residue" evidence="16">
    <location>
        <position position="1"/>
    </location>
</feature>
<dbReference type="AlphaFoldDB" id="A0A8J6AAI0"/>
<dbReference type="GO" id="GO:0005615">
    <property type="term" value="C:extracellular space"/>
    <property type="evidence" value="ECO:0007669"/>
    <property type="project" value="UniProtKB-KW"/>
</dbReference>
<keyword evidence="7" id="KW-0732">Signal</keyword>
<keyword evidence="5" id="KW-0202">Cytokine</keyword>
<dbReference type="GO" id="GO:0034612">
    <property type="term" value="P:response to tumor necrosis factor"/>
    <property type="evidence" value="ECO:0007669"/>
    <property type="project" value="InterPro"/>
</dbReference>
<comment type="subcellular location">
    <subcellularLocation>
        <location evidence="1">Membrane</location>
        <topology evidence="1">Single-pass type I membrane protein</topology>
    </subcellularLocation>
</comment>
<keyword evidence="11" id="KW-0325">Glycoprotein</keyword>
<dbReference type="GO" id="GO:0030307">
    <property type="term" value="P:positive regulation of cell growth"/>
    <property type="evidence" value="ECO:0007669"/>
    <property type="project" value="InterPro"/>
</dbReference>
<dbReference type="GO" id="GO:0006898">
    <property type="term" value="P:receptor-mediated endocytosis"/>
    <property type="evidence" value="ECO:0007669"/>
    <property type="project" value="InterPro"/>
</dbReference>
<proteinExistence type="inferred from homology"/>
<evidence type="ECO:0000256" key="6">
    <source>
        <dbReference type="ARBA" id="ARBA00022692"/>
    </source>
</evidence>
<dbReference type="InterPro" id="IPR026296">
    <property type="entry name" value="CXCL16"/>
</dbReference>
<dbReference type="GO" id="GO:0010818">
    <property type="term" value="P:T cell chemotaxis"/>
    <property type="evidence" value="ECO:0007669"/>
    <property type="project" value="TreeGrafter"/>
</dbReference>
<keyword evidence="4" id="KW-0145">Chemotaxis</keyword>
<evidence type="ECO:0000256" key="8">
    <source>
        <dbReference type="ARBA" id="ARBA00022989"/>
    </source>
</evidence>
<sequence>RRGQRKRKPLRNPLDSTPGSVSGLQTARGGHEMWLLWVPQFRMLLLLLLAWLTLPGYGNEGSRAGSCHCDKRFPSHSPPTGKILQYFQQHLEVYLRCFPAVRFQIHFDNPPYQRSVCGGSKDQWVLNLMSCFDQRECGLAHFGNMDHQKHLHPTNVQVPESTERAPLNISSPVQMYLPPTLQPNLLAGTPSLDEKLTYPNKTINSTVGRRLEVKDEQNQDKVNSAAGTPALLPVLSLLLITFMLTIVLIYVLCKRRQNSSGKVGL</sequence>
<evidence type="ECO:0000256" key="11">
    <source>
        <dbReference type="ARBA" id="ARBA00023180"/>
    </source>
</evidence>
<evidence type="ECO:0000256" key="1">
    <source>
        <dbReference type="ARBA" id="ARBA00004479"/>
    </source>
</evidence>
<feature type="transmembrane region" description="Helical" evidence="14">
    <location>
        <begin position="230"/>
        <end position="252"/>
    </location>
</feature>
<dbReference type="GO" id="GO:0016020">
    <property type="term" value="C:membrane"/>
    <property type="evidence" value="ECO:0007669"/>
    <property type="project" value="UniProtKB-SubCell"/>
</dbReference>
<feature type="region of interest" description="Disordered" evidence="13">
    <location>
        <begin position="1"/>
        <end position="23"/>
    </location>
</feature>
<evidence type="ECO:0000256" key="2">
    <source>
        <dbReference type="ARBA" id="ARBA00010665"/>
    </source>
</evidence>
<dbReference type="GO" id="GO:0005044">
    <property type="term" value="F:scavenger receptor activity"/>
    <property type="evidence" value="ECO:0007669"/>
    <property type="project" value="InterPro"/>
</dbReference>
<protein>
    <recommendedName>
        <fullName evidence="3">C-X-C motif chemokine 16</fullName>
    </recommendedName>
    <alternativeName>
        <fullName evidence="12">Transmembrane chemokine CXCL16</fullName>
    </alternativeName>
</protein>
<evidence type="ECO:0000256" key="3">
    <source>
        <dbReference type="ARBA" id="ARBA00017995"/>
    </source>
</evidence>
<feature type="transmembrane region" description="Helical" evidence="14">
    <location>
        <begin position="34"/>
        <end position="54"/>
    </location>
</feature>
<feature type="compositionally biased region" description="Polar residues" evidence="13">
    <location>
        <begin position="14"/>
        <end position="23"/>
    </location>
</feature>
<dbReference type="PANTHER" id="PTHR14385:SF0">
    <property type="entry name" value="C-X-C MOTIF CHEMOKINE 16"/>
    <property type="match status" value="1"/>
</dbReference>
<evidence type="ECO:0000256" key="13">
    <source>
        <dbReference type="SAM" id="MobiDB-lite"/>
    </source>
</evidence>
<dbReference type="GO" id="GO:0030335">
    <property type="term" value="P:positive regulation of cell migration"/>
    <property type="evidence" value="ECO:0007669"/>
    <property type="project" value="InterPro"/>
</dbReference>
<evidence type="ECO:0000313" key="16">
    <source>
        <dbReference type="EMBL" id="KAG8517063.1"/>
    </source>
</evidence>
<dbReference type="GO" id="GO:0005041">
    <property type="term" value="F:low-density lipoprotein particle receptor activity"/>
    <property type="evidence" value="ECO:0007669"/>
    <property type="project" value="InterPro"/>
</dbReference>
<dbReference type="InterPro" id="IPR048585">
    <property type="entry name" value="CXCL16_dom"/>
</dbReference>
<reference evidence="16" key="1">
    <citation type="journal article" date="2021" name="Evol. Appl.">
        <title>The genome of the Pyrenean desman and the effects of bottlenecks and inbreeding on the genomic landscape of an endangered species.</title>
        <authorList>
            <person name="Escoda L."/>
            <person name="Castresana J."/>
        </authorList>
    </citation>
    <scope>NUCLEOTIDE SEQUENCE</scope>
    <source>
        <strain evidence="16">IBE-C5619</strain>
    </source>
</reference>
<evidence type="ECO:0000256" key="12">
    <source>
        <dbReference type="ARBA" id="ARBA00032815"/>
    </source>
</evidence>
<keyword evidence="9 14" id="KW-0472">Membrane</keyword>
<evidence type="ECO:0000256" key="5">
    <source>
        <dbReference type="ARBA" id="ARBA00022514"/>
    </source>
</evidence>
<keyword evidence="17" id="KW-1185">Reference proteome</keyword>
<keyword evidence="10" id="KW-1015">Disulfide bond</keyword>
<evidence type="ECO:0000256" key="14">
    <source>
        <dbReference type="SAM" id="Phobius"/>
    </source>
</evidence>